<name>A0A8H7MKS5_9PLEO</name>
<comment type="caution">
    <text evidence="1">The sequence shown here is derived from an EMBL/GenBank/DDBJ whole genome shotgun (WGS) entry which is preliminary data.</text>
</comment>
<gene>
    <name evidence="1" type="ORF">EKO04_004131</name>
</gene>
<dbReference type="OrthoDB" id="3784793at2759"/>
<evidence type="ECO:0000313" key="1">
    <source>
        <dbReference type="EMBL" id="KAF9697522.1"/>
    </source>
</evidence>
<reference evidence="1" key="1">
    <citation type="submission" date="2018-12" db="EMBL/GenBank/DDBJ databases">
        <authorList>
            <person name="Syme R.A."/>
            <person name="Farfan-Caceres L."/>
            <person name="Lichtenzveig J."/>
        </authorList>
    </citation>
    <scope>NUCLEOTIDE SEQUENCE</scope>
    <source>
        <strain evidence="1">Al4</strain>
    </source>
</reference>
<keyword evidence="2" id="KW-1185">Reference proteome</keyword>
<evidence type="ECO:0000313" key="2">
    <source>
        <dbReference type="Proteomes" id="UP000651452"/>
    </source>
</evidence>
<sequence>MPFHDQDWEDFQRDCDFFPAYTDYIYGVDTRPKVVDEPGLHPQIYDLPQPRPQRLYGLPQQTQHFAAYDPVRDAGVATPYTMWSPDPTEMKAQKVADISPTVARALLQMFPNQQPTFLLRHESSLESSLPTPTPTPHTLPTTSPQIALLRSGELAADPVYSFIPQKERMAANKNIIQAWSIINSDAIPAQKASATHFLKKLSRMVASKRQEYEDHQLIGLETPKAEAEREARLQRNLQQDYQHDDRFAGWEAQPSDMGAEPQIGWEEELPSNAYAIYDISQLPAYVQSRLSQLWTCIHIVALQAPPMDQNQLNVYRQAQQYFIAFKQSVPPEGRQWVDLVIDRMLQLHKQGGDPLTVLETMPSVESTQLLQS</sequence>
<dbReference type="AlphaFoldDB" id="A0A8H7MKS5"/>
<dbReference type="EMBL" id="RZGK01000007">
    <property type="protein sequence ID" value="KAF9697522.1"/>
    <property type="molecule type" value="Genomic_DNA"/>
</dbReference>
<organism evidence="1 2">
    <name type="scientific">Ascochyta lentis</name>
    <dbReference type="NCBI Taxonomy" id="205686"/>
    <lineage>
        <taxon>Eukaryota</taxon>
        <taxon>Fungi</taxon>
        <taxon>Dikarya</taxon>
        <taxon>Ascomycota</taxon>
        <taxon>Pezizomycotina</taxon>
        <taxon>Dothideomycetes</taxon>
        <taxon>Pleosporomycetidae</taxon>
        <taxon>Pleosporales</taxon>
        <taxon>Pleosporineae</taxon>
        <taxon>Didymellaceae</taxon>
        <taxon>Ascochyta</taxon>
    </lineage>
</organism>
<dbReference type="Proteomes" id="UP000651452">
    <property type="component" value="Unassembled WGS sequence"/>
</dbReference>
<reference evidence="1" key="2">
    <citation type="submission" date="2020-09" db="EMBL/GenBank/DDBJ databases">
        <title>Reference genome assembly for Australian Ascochyta lentis isolate Al4.</title>
        <authorList>
            <person name="Lee R.C."/>
            <person name="Farfan-Caceres L.M."/>
            <person name="Debler J.W."/>
            <person name="Williams A.H."/>
            <person name="Henares B.M."/>
        </authorList>
    </citation>
    <scope>NUCLEOTIDE SEQUENCE</scope>
    <source>
        <strain evidence="1">Al4</strain>
    </source>
</reference>
<accession>A0A8H7MKS5</accession>
<proteinExistence type="predicted"/>
<protein>
    <submittedName>
        <fullName evidence="1">Uncharacterized protein</fullName>
    </submittedName>
</protein>